<feature type="compositionally biased region" description="Polar residues" evidence="1">
    <location>
        <begin position="576"/>
        <end position="598"/>
    </location>
</feature>
<dbReference type="Pfam" id="PF00564">
    <property type="entry name" value="PB1"/>
    <property type="match status" value="1"/>
</dbReference>
<evidence type="ECO:0000313" key="4">
    <source>
        <dbReference type="Proteomes" id="UP001161247"/>
    </source>
</evidence>
<feature type="domain" description="PB1" evidence="2">
    <location>
        <begin position="72"/>
        <end position="178"/>
    </location>
</feature>
<dbReference type="SUPFAM" id="SSF54277">
    <property type="entry name" value="CAD &amp; PB1 domains"/>
    <property type="match status" value="1"/>
</dbReference>
<dbReference type="PANTHER" id="PTHR31066">
    <property type="entry name" value="OS05G0427100 PROTEIN-RELATED"/>
    <property type="match status" value="1"/>
</dbReference>
<feature type="region of interest" description="Disordered" evidence="1">
    <location>
        <begin position="697"/>
        <end position="731"/>
    </location>
</feature>
<dbReference type="InterPro" id="IPR053198">
    <property type="entry name" value="Gynoecium_Dev_Regulator"/>
</dbReference>
<dbReference type="PROSITE" id="PS51745">
    <property type="entry name" value="PB1"/>
    <property type="match status" value="1"/>
</dbReference>
<feature type="region of interest" description="Disordered" evidence="1">
    <location>
        <begin position="251"/>
        <end position="326"/>
    </location>
</feature>
<sequence length="731" mass="79008">MDPPPLSTAPPIPTTAAPPQTTAAATPATTQNHVNSYPDSVESSPRSRNTDSWDEPPYGPTTTAAHPATTAKLRLMCSYGGHIVPRPHDKSLCYVGGDTRIVVADRNTNLSDFLLRLSKTVLAGKSFSLKYQLPNEDLDSLITVTTDEDFENMVEEYDRLHKNPCSKNSRLRLFLFSTKSELETSSSIESLLEHSSKSSEWFFNALNATTPSCKNRAFSETSSVNCLLGLDDAMENQNPAVKDVDAQLDSITKRDGSGGGIPGKVNNNLSTNYNNNGNLAQDVHSVPDSPMLETSSSFGSTSSSPSTTANLPPIKVGSDEGSNHQKGVAGLGIEEQFAQVTSVSKPEDGGFTQGMASPPAPVSVPVAAFSGLPVVVGGEYQIPYRNFPNDERSELGVGFKMGAQVQPLQQQQQVQQFQQQPQQQLHSAQLQQSKPTGAFDLPSPDSVSSDGSVTNPLSRQKPMMYHEAVVQVQSVNGRVAANQIDPKTTELNNRVQVPQQVQESGYALPSQFDQYQQVQYVPAGAQYMHHHPPGAMPMYYPMYPPQQVGHHPPSMEHQYPVYLVPARQAQGYNIPMQQPSFSESTPIAPSSRPQTSPSAALVPPTAFTPATNATAAAVKPELPAAMYRTSAAGQPHLVHVPSSQSPQYAGFSQIHHPSQSIAPSSATTTTASYAYEYADPTHAQIYYTQPMPPHMATQYQTMTSAPPLKSSDTSTQIPSENMKQQVRTSQP</sequence>
<feature type="compositionally biased region" description="Low complexity" evidence="1">
    <location>
        <begin position="294"/>
        <end position="308"/>
    </location>
</feature>
<feature type="region of interest" description="Disordered" evidence="1">
    <location>
        <begin position="412"/>
        <end position="460"/>
    </location>
</feature>
<feature type="region of interest" description="Disordered" evidence="1">
    <location>
        <begin position="576"/>
        <end position="600"/>
    </location>
</feature>
<feature type="region of interest" description="Disordered" evidence="1">
    <location>
        <begin position="1"/>
        <end position="66"/>
    </location>
</feature>
<dbReference type="SMART" id="SM00666">
    <property type="entry name" value="PB1"/>
    <property type="match status" value="1"/>
</dbReference>
<dbReference type="EMBL" id="OX459119">
    <property type="protein sequence ID" value="CAI9096127.1"/>
    <property type="molecule type" value="Genomic_DNA"/>
</dbReference>
<protein>
    <submittedName>
        <fullName evidence="3">OLC1v1032207C1</fullName>
    </submittedName>
</protein>
<dbReference type="AlphaFoldDB" id="A0AAV1CL26"/>
<accession>A0AAV1CL26</accession>
<feature type="compositionally biased region" description="Low complexity" evidence="1">
    <location>
        <begin position="14"/>
        <end position="30"/>
    </location>
</feature>
<dbReference type="CDD" id="cd06410">
    <property type="entry name" value="PB1_UP2"/>
    <property type="match status" value="1"/>
</dbReference>
<feature type="compositionally biased region" description="Low complexity" evidence="1">
    <location>
        <begin position="266"/>
        <end position="278"/>
    </location>
</feature>
<name>A0AAV1CL26_OLDCO</name>
<dbReference type="InterPro" id="IPR053793">
    <property type="entry name" value="PB1-like"/>
</dbReference>
<dbReference type="Gene3D" id="3.10.20.90">
    <property type="entry name" value="Phosphatidylinositol 3-kinase Catalytic Subunit, Chain A, domain 1"/>
    <property type="match status" value="1"/>
</dbReference>
<evidence type="ECO:0000256" key="1">
    <source>
        <dbReference type="SAM" id="MobiDB-lite"/>
    </source>
</evidence>
<dbReference type="InterPro" id="IPR000270">
    <property type="entry name" value="PB1_dom"/>
</dbReference>
<feature type="compositionally biased region" description="Pro residues" evidence="1">
    <location>
        <begin position="1"/>
        <end position="13"/>
    </location>
</feature>
<organism evidence="3 4">
    <name type="scientific">Oldenlandia corymbosa var. corymbosa</name>
    <dbReference type="NCBI Taxonomy" id="529605"/>
    <lineage>
        <taxon>Eukaryota</taxon>
        <taxon>Viridiplantae</taxon>
        <taxon>Streptophyta</taxon>
        <taxon>Embryophyta</taxon>
        <taxon>Tracheophyta</taxon>
        <taxon>Spermatophyta</taxon>
        <taxon>Magnoliopsida</taxon>
        <taxon>eudicotyledons</taxon>
        <taxon>Gunneridae</taxon>
        <taxon>Pentapetalae</taxon>
        <taxon>asterids</taxon>
        <taxon>lamiids</taxon>
        <taxon>Gentianales</taxon>
        <taxon>Rubiaceae</taxon>
        <taxon>Rubioideae</taxon>
        <taxon>Spermacoceae</taxon>
        <taxon>Hedyotis-Oldenlandia complex</taxon>
        <taxon>Oldenlandia</taxon>
    </lineage>
</organism>
<reference evidence="3" key="1">
    <citation type="submission" date="2023-03" db="EMBL/GenBank/DDBJ databases">
        <authorList>
            <person name="Julca I."/>
        </authorList>
    </citation>
    <scope>NUCLEOTIDE SEQUENCE</scope>
</reference>
<dbReference type="Proteomes" id="UP001161247">
    <property type="component" value="Chromosome 2"/>
</dbReference>
<feature type="compositionally biased region" description="Low complexity" evidence="1">
    <location>
        <begin position="412"/>
        <end position="433"/>
    </location>
</feature>
<feature type="compositionally biased region" description="Polar residues" evidence="1">
    <location>
        <begin position="31"/>
        <end position="47"/>
    </location>
</feature>
<feature type="compositionally biased region" description="Low complexity" evidence="1">
    <location>
        <begin position="442"/>
        <end position="453"/>
    </location>
</feature>
<evidence type="ECO:0000259" key="2">
    <source>
        <dbReference type="PROSITE" id="PS51745"/>
    </source>
</evidence>
<gene>
    <name evidence="3" type="ORF">OLC1_LOCUS6953</name>
</gene>
<dbReference type="PANTHER" id="PTHR31066:SF27">
    <property type="entry name" value="EXPRESSED PROTEIN"/>
    <property type="match status" value="1"/>
</dbReference>
<evidence type="ECO:0000313" key="3">
    <source>
        <dbReference type="EMBL" id="CAI9096127.1"/>
    </source>
</evidence>
<proteinExistence type="predicted"/>
<keyword evidence="4" id="KW-1185">Reference proteome</keyword>